<dbReference type="InterPro" id="IPR027417">
    <property type="entry name" value="P-loop_NTPase"/>
</dbReference>
<dbReference type="EMBL" id="JAABOE010000045">
    <property type="protein sequence ID" value="KAF3177386.1"/>
    <property type="molecule type" value="Genomic_DNA"/>
</dbReference>
<dbReference type="InterPro" id="IPR003961">
    <property type="entry name" value="FN3_dom"/>
</dbReference>
<dbReference type="SUPFAM" id="SSF52540">
    <property type="entry name" value="P-loop containing nucleoside triphosphate hydrolases"/>
    <property type="match status" value="2"/>
</dbReference>
<dbReference type="SUPFAM" id="SSF49265">
    <property type="entry name" value="Fibronectin type III"/>
    <property type="match status" value="1"/>
</dbReference>
<sequence>MSKISDEMILSRPALGQDVQLGMLYNARSSQFFAGISLWDSAVVNPKQELDDGKVQNADFKVSYSLEEARRNSSLDAEGLLSLDLGIFSATGSAEYLNYRESSTHEARVDVSCTITRRTRRIPQEVLASIKYMKYLDDPRYTHYVSEVTEGGSATLSFFKSCSSAEEAKKATGELKVGIVRLPVSGSARVEFLEQDKSKFENVRISYSGAIAENVSNLEDARRVAREMPTKLAEQLNTIHYTLMPLTVLDDKTNRLIRHLDDNIVAQAAEVLKAGVAADLELRVLLEHEVFQKQFPAIKNQISNLRAAFSAAGTEFRKDTRRILLELRDGTTNESEKMTQLQVTVALFQRRIKFAEQYIGIKDQEAKMLGTTVKELLDLQFENHLGGSTLQSLINDGDCRLLLSLGGPSIGRVNHPLQAKIELPSGVDFDATGSQEDDSDNYSDDEDEEWFEDRQITAKIRKSSTELSQLQQRLVVAPGIKFAFGVASIDKACFPGKKKRIRTSVGDIVLDYQGKRFVVTGMLPGARPRAPQLMVEGQNITVVWLRECQEHEQAIPTTSFIIRYRRRLNTLKGGTYPQASEDEPFTEIKCDASKTDLLLSSLSDDCDYEVALRVCTILGESAWSDPTVARTTKLPLAASTALAASELIDFFNRNRAILSEHESTAGGTPWSLRHPNNRWNGKKSLFLGLTEVARHKSSDRRFLNKDSVRIVDVAIEFKPEIKAASIEDVENTVVAVFIGASGHGKSTEINAFISYLLGGRLDDPADIMVIDDCEVVAEKSCLVTQIVTCFRIRPLSPIFNGKTLLIVDTPGYGNSRSFEQDGFVTAAMYMSEFFKTVNHVNAIILTCRANQICTTFFRAVLTYVLSLFATEVHGSLRTIYTFSGAGVPPAHATLAHLGWPVENGEVSVNNSAFITDLNSIENDIPVHEGWARSAKGQFQVMRMLLCAPAIRTESSALMTRNRISLEQKCEFIRKGILRTANSTRSLVAGLSALALAVGTVPADKIKVKENRSVEVPMPEGKSTTVCIDCNFTCHEICECSGGGDNANCVAMVDGNCTKCRGHCDWKRHKKSKFKIVFNEYSVWVVPPEAIERWNTDNNSLEGALLTTMGTYLRFQEGLRNDIKGSSQELRSTALLHDPTSLIGYMDTLIQAARVRGALLAQLAQLVTARNSLIIERDFRDKGKDAMRDLNILIDIVWAVRKEVKRRMGLSASDRAKEEQKPCSLYNDLLEKLPVDIRDQAPPPLIKENKSSKGALYPENLQGVAKLVQVVLSHDGGIFNTLRAFIITGFLGSGKTTLILNLLPQLPPPPTYTLAILKNEFGDVAVDSLLTSTTNPNSSSVSSVTELLNGCICCNLVGQLSDAIFEILRDVNPSRIVIETSGSAFPATLAMEVNRIAKDLERKAATDSTVKRITLDGVISVIDVENWKGYEDTSYTAKLQAKYTDLIVMNKWEVCDERRLDDCVDRIRDVSEETPWVKSNKGSIDVDLVFGIDGARIGMLEEVEEEKGHESNGHGHGNHNDEVEVLSVRVPKKGQGLDVGKFLELLKKAPRDEIYRIKGIAWFANSPEGKGEEDAGRYIFNWAFGRWIFTPFPENSVGDGGMALKMTIVLARGESNKWTKKVLNGGFLDYHEGDIKDAITVKRVS</sequence>
<evidence type="ECO:0000259" key="2">
    <source>
        <dbReference type="PROSITE" id="PS50853"/>
    </source>
</evidence>
<dbReference type="InterPro" id="IPR036116">
    <property type="entry name" value="FN3_sf"/>
</dbReference>
<evidence type="ECO:0000313" key="4">
    <source>
        <dbReference type="Proteomes" id="UP000479691"/>
    </source>
</evidence>
<gene>
    <name evidence="3" type="ORF">TWF788_007818</name>
</gene>
<feature type="compositionally biased region" description="Acidic residues" evidence="1">
    <location>
        <begin position="435"/>
        <end position="448"/>
    </location>
</feature>
<evidence type="ECO:0000313" key="3">
    <source>
        <dbReference type="EMBL" id="KAF3177386.1"/>
    </source>
</evidence>
<feature type="domain" description="Fibronectin type-III" evidence="2">
    <location>
        <begin position="527"/>
        <end position="635"/>
    </location>
</feature>
<accession>A0A7C8PRZ7</accession>
<protein>
    <recommendedName>
        <fullName evidence="2">Fibronectin type-III domain-containing protein</fullName>
    </recommendedName>
</protein>
<name>A0A7C8PRZ7_ORBOL</name>
<organism evidence="3 4">
    <name type="scientific">Orbilia oligospora</name>
    <name type="common">Nematode-trapping fungus</name>
    <name type="synonym">Arthrobotrys oligospora</name>
    <dbReference type="NCBI Taxonomy" id="2813651"/>
    <lineage>
        <taxon>Eukaryota</taxon>
        <taxon>Fungi</taxon>
        <taxon>Dikarya</taxon>
        <taxon>Ascomycota</taxon>
        <taxon>Pezizomycotina</taxon>
        <taxon>Orbiliomycetes</taxon>
        <taxon>Orbiliales</taxon>
        <taxon>Orbiliaceae</taxon>
        <taxon>Orbilia</taxon>
    </lineage>
</organism>
<dbReference type="InterPro" id="IPR052090">
    <property type="entry name" value="Cytolytic_pore-forming_toxin"/>
</dbReference>
<dbReference type="Proteomes" id="UP000479691">
    <property type="component" value="Unassembled WGS sequence"/>
</dbReference>
<dbReference type="PROSITE" id="PS50853">
    <property type="entry name" value="FN3"/>
    <property type="match status" value="1"/>
</dbReference>
<dbReference type="InterPro" id="IPR003495">
    <property type="entry name" value="CobW/HypB/UreG_nucleotide-bd"/>
</dbReference>
<feature type="region of interest" description="Disordered" evidence="1">
    <location>
        <begin position="427"/>
        <end position="448"/>
    </location>
</feature>
<comment type="caution">
    <text evidence="3">The sequence shown here is derived from an EMBL/GenBank/DDBJ whole genome shotgun (WGS) entry which is preliminary data.</text>
</comment>
<proteinExistence type="predicted"/>
<dbReference type="InterPro" id="IPR013783">
    <property type="entry name" value="Ig-like_fold"/>
</dbReference>
<dbReference type="PANTHER" id="PTHR31594">
    <property type="entry name" value="AIG1-TYPE G DOMAIN-CONTAINING PROTEIN"/>
    <property type="match status" value="1"/>
</dbReference>
<dbReference type="Pfam" id="PF02492">
    <property type="entry name" value="cobW"/>
    <property type="match status" value="1"/>
</dbReference>
<dbReference type="Gene3D" id="3.40.50.300">
    <property type="entry name" value="P-loop containing nucleotide triphosphate hydrolases"/>
    <property type="match status" value="2"/>
</dbReference>
<dbReference type="Gene3D" id="2.60.40.10">
    <property type="entry name" value="Immunoglobulins"/>
    <property type="match status" value="1"/>
</dbReference>
<reference evidence="3 4" key="1">
    <citation type="submission" date="2019-06" db="EMBL/GenBank/DDBJ databases">
        <authorList>
            <person name="Palmer J.M."/>
        </authorList>
    </citation>
    <scope>NUCLEOTIDE SEQUENCE [LARGE SCALE GENOMIC DNA]</scope>
    <source>
        <strain evidence="3 4">TWF788</strain>
    </source>
</reference>
<evidence type="ECO:0000256" key="1">
    <source>
        <dbReference type="SAM" id="MobiDB-lite"/>
    </source>
</evidence>
<dbReference type="PANTHER" id="PTHR31594:SF14">
    <property type="entry name" value="FIBRONECTIN TYPE-III DOMAIN-CONTAINING PROTEIN"/>
    <property type="match status" value="1"/>
</dbReference>